<keyword evidence="3" id="KW-1185">Reference proteome</keyword>
<keyword evidence="1" id="KW-1133">Transmembrane helix</keyword>
<gene>
    <name evidence="2" type="ORF">LPB3_13605</name>
</gene>
<dbReference type="Proteomes" id="UP000092584">
    <property type="component" value="Unassembled WGS sequence"/>
</dbReference>
<dbReference type="AlphaFoldDB" id="A0A1B8TQA8"/>
<organism evidence="2 3">
    <name type="scientific">Polaribacter vadi</name>
    <dbReference type="NCBI Taxonomy" id="1774273"/>
    <lineage>
        <taxon>Bacteria</taxon>
        <taxon>Pseudomonadati</taxon>
        <taxon>Bacteroidota</taxon>
        <taxon>Flavobacteriia</taxon>
        <taxon>Flavobacteriales</taxon>
        <taxon>Flavobacteriaceae</taxon>
    </lineage>
</organism>
<name>A0A1B8TQA8_9FLAO</name>
<comment type="caution">
    <text evidence="2">The sequence shown here is derived from an EMBL/GenBank/DDBJ whole genome shotgun (WGS) entry which is preliminary data.</text>
</comment>
<protein>
    <submittedName>
        <fullName evidence="2">Uncharacterized protein</fullName>
    </submittedName>
</protein>
<keyword evidence="1" id="KW-0812">Transmembrane</keyword>
<feature type="transmembrane region" description="Helical" evidence="1">
    <location>
        <begin position="6"/>
        <end position="25"/>
    </location>
</feature>
<keyword evidence="1" id="KW-0472">Membrane</keyword>
<evidence type="ECO:0000313" key="3">
    <source>
        <dbReference type="Proteomes" id="UP000092584"/>
    </source>
</evidence>
<evidence type="ECO:0000256" key="1">
    <source>
        <dbReference type="SAM" id="Phobius"/>
    </source>
</evidence>
<sequence length="206" mass="24231">MEKIISYAFIGTVSVLIWNISSYFIKRIHSKKDKKKEELSIALNNVLDKTIDIRTEIIIHNHKYLKDLIIFQKEISLNIENESDLKTSHIKFIEKFELLQSENSQIEIDKFIESKINFQKLSLIRIDEISKSLELKANDLIRITLNSLNISLNIRNELDKLPYLIQKHIINRQLNDDLNLNIENIDKILQCAYELEDLVNGEIKKL</sequence>
<reference evidence="3" key="1">
    <citation type="submission" date="2016-02" db="EMBL/GenBank/DDBJ databases">
        <authorList>
            <person name="Shin S.-K."/>
            <person name="Yi H."/>
            <person name="Kim E."/>
        </authorList>
    </citation>
    <scope>NUCLEOTIDE SEQUENCE [LARGE SCALE GENOMIC DNA]</scope>
    <source>
        <strain evidence="3">LPB0003</strain>
    </source>
</reference>
<dbReference type="RefSeq" id="WP_065320195.1">
    <property type="nucleotide sequence ID" value="NZ_CP017477.1"/>
</dbReference>
<dbReference type="EMBL" id="LSFM01000025">
    <property type="protein sequence ID" value="OBY61829.1"/>
    <property type="molecule type" value="Genomic_DNA"/>
</dbReference>
<proteinExistence type="predicted"/>
<evidence type="ECO:0000313" key="2">
    <source>
        <dbReference type="EMBL" id="OBY61829.1"/>
    </source>
</evidence>
<accession>A0A1B8TQA8</accession>
<dbReference type="KEGG" id="pob:LPB03_15695"/>